<reference evidence="4 5" key="1">
    <citation type="submission" date="2016-10" db="EMBL/GenBank/DDBJ databases">
        <authorList>
            <person name="de Groot N.N."/>
        </authorList>
    </citation>
    <scope>NUCLEOTIDE SEQUENCE [LARGE SCALE GENOMIC DNA]</scope>
    <source>
        <strain evidence="4 5">CGMCC 1.5070</strain>
    </source>
</reference>
<evidence type="ECO:0000259" key="3">
    <source>
        <dbReference type="Pfam" id="PF08349"/>
    </source>
</evidence>
<dbReference type="Gene3D" id="3.20.20.150">
    <property type="entry name" value="Divalent-metal-dependent TIM barrel enzymes"/>
    <property type="match status" value="1"/>
</dbReference>
<dbReference type="PANTHER" id="PTHR31290">
    <property type="entry name" value="UV-DAMAGE ENDONUCLEASE"/>
    <property type="match status" value="1"/>
</dbReference>
<evidence type="ECO:0000313" key="5">
    <source>
        <dbReference type="Proteomes" id="UP000199158"/>
    </source>
</evidence>
<feature type="domain" description="DUF1722" evidence="3">
    <location>
        <begin position="308"/>
        <end position="417"/>
    </location>
</feature>
<dbReference type="GO" id="GO:0006289">
    <property type="term" value="P:nucleotide-excision repair"/>
    <property type="evidence" value="ECO:0007669"/>
    <property type="project" value="InterPro"/>
</dbReference>
<name>A0A1H8E7X2_9FIRM</name>
<evidence type="ECO:0000313" key="4">
    <source>
        <dbReference type="EMBL" id="SEN15585.1"/>
    </source>
</evidence>
<evidence type="ECO:0000256" key="2">
    <source>
        <dbReference type="ARBA" id="ARBA00023204"/>
    </source>
</evidence>
<dbReference type="Pfam" id="PF03851">
    <property type="entry name" value="UvdE"/>
    <property type="match status" value="1"/>
</dbReference>
<organism evidence="4 5">
    <name type="scientific">Hydrogenoanaerobacterium saccharovorans</name>
    <dbReference type="NCBI Taxonomy" id="474960"/>
    <lineage>
        <taxon>Bacteria</taxon>
        <taxon>Bacillati</taxon>
        <taxon>Bacillota</taxon>
        <taxon>Clostridia</taxon>
        <taxon>Eubacteriales</taxon>
        <taxon>Oscillospiraceae</taxon>
        <taxon>Hydrogenoanaerobacterium</taxon>
    </lineage>
</organism>
<keyword evidence="2" id="KW-0234">DNA repair</keyword>
<dbReference type="InterPro" id="IPR013560">
    <property type="entry name" value="DUF1722"/>
</dbReference>
<keyword evidence="4" id="KW-0540">Nuclease</keyword>
<keyword evidence="4" id="KW-0255">Endonuclease</keyword>
<dbReference type="STRING" id="474960.SAMN05216180_2925"/>
<accession>A0A1H8E7X2</accession>
<keyword evidence="1" id="KW-0227">DNA damage</keyword>
<dbReference type="Proteomes" id="UP000199158">
    <property type="component" value="Unassembled WGS sequence"/>
</dbReference>
<keyword evidence="4" id="KW-0378">Hydrolase</keyword>
<dbReference type="GO" id="GO:0004519">
    <property type="term" value="F:endonuclease activity"/>
    <property type="evidence" value="ECO:0007669"/>
    <property type="project" value="UniProtKB-KW"/>
</dbReference>
<dbReference type="AlphaFoldDB" id="A0A1H8E7X2"/>
<dbReference type="OrthoDB" id="9782576at2"/>
<evidence type="ECO:0000256" key="1">
    <source>
        <dbReference type="ARBA" id="ARBA00022763"/>
    </source>
</evidence>
<dbReference type="PANTHER" id="PTHR31290:SF5">
    <property type="entry name" value="UV-DAMAGE ENDONUCLEASE"/>
    <property type="match status" value="1"/>
</dbReference>
<dbReference type="EMBL" id="FOCG01000005">
    <property type="protein sequence ID" value="SEN15585.1"/>
    <property type="molecule type" value="Genomic_DNA"/>
</dbReference>
<dbReference type="GO" id="GO:0009411">
    <property type="term" value="P:response to UV"/>
    <property type="evidence" value="ECO:0007669"/>
    <property type="project" value="InterPro"/>
</dbReference>
<dbReference type="NCBIfam" id="TIGR00629">
    <property type="entry name" value="uvde"/>
    <property type="match status" value="1"/>
</dbReference>
<dbReference type="Pfam" id="PF08349">
    <property type="entry name" value="DUF1722"/>
    <property type="match status" value="1"/>
</dbReference>
<keyword evidence="5" id="KW-1185">Reference proteome</keyword>
<gene>
    <name evidence="4" type="ORF">SAMN05216180_2925</name>
</gene>
<proteinExistence type="predicted"/>
<sequence>MRIGYACLTVGVRDTALKNCMLKNADAARLFEITEHNLNCFDNMLNYNIRTGIHLFRVSSDLIPFASRPDYPFSWQEKFSQKLKQLGDKALQNRIRLSMHPGQYTVLNSPNAEVVKNAISDLEYHCSLMDSMRLGSDSKIILHIGGIYQDKKAAIERFLIHYSYLSEAIKKRLIFENDDKSYHIADVLDIASKLSAPVVFDNLHHSVNPCDNLHTDNFWINECKKTWKQTDGCQKIHYSQQEPSKKPGSHSSTIHIRDFLDYYNGLDSKDIDIMLEVKDKNLSAVKCILCTSDTKKIGALEDEWSKYKYSVLEKSPQDYLEIRKILKNKSKYPAVGFYELLEDALYQQTNQGKFINALQHVWGYFKNTASEKEKASFIKMTKNFEQGNISEHTIKNYLLKLAVKYQQDYLLNSYYFDL</sequence>
<protein>
    <submittedName>
        <fullName evidence="4">UV-damage endonuclease</fullName>
    </submittedName>
</protein>
<dbReference type="RefSeq" id="WP_092756507.1">
    <property type="nucleotide sequence ID" value="NZ_FOCG01000005.1"/>
</dbReference>
<dbReference type="InterPro" id="IPR004601">
    <property type="entry name" value="UvdE"/>
</dbReference>